<accession>A0A0A9A0A3</accession>
<reference evidence="1" key="2">
    <citation type="journal article" date="2015" name="Data Brief">
        <title>Shoot transcriptome of the giant reed, Arundo donax.</title>
        <authorList>
            <person name="Barrero R.A."/>
            <person name="Guerrero F.D."/>
            <person name="Moolhuijzen P."/>
            <person name="Goolsby J.A."/>
            <person name="Tidwell J."/>
            <person name="Bellgard S.E."/>
            <person name="Bellgard M.I."/>
        </authorList>
    </citation>
    <scope>NUCLEOTIDE SEQUENCE</scope>
    <source>
        <tissue evidence="1">Shoot tissue taken approximately 20 cm above the soil surface</tissue>
    </source>
</reference>
<evidence type="ECO:0000313" key="1">
    <source>
        <dbReference type="EMBL" id="JAD42440.1"/>
    </source>
</evidence>
<name>A0A0A9A0A3_ARUDO</name>
<protein>
    <submittedName>
        <fullName evidence="1">Uncharacterized protein</fullName>
    </submittedName>
</protein>
<dbReference type="EMBL" id="GBRH01255455">
    <property type="protein sequence ID" value="JAD42440.1"/>
    <property type="molecule type" value="Transcribed_RNA"/>
</dbReference>
<proteinExistence type="predicted"/>
<organism evidence="1">
    <name type="scientific">Arundo donax</name>
    <name type="common">Giant reed</name>
    <name type="synonym">Donax arundinaceus</name>
    <dbReference type="NCBI Taxonomy" id="35708"/>
    <lineage>
        <taxon>Eukaryota</taxon>
        <taxon>Viridiplantae</taxon>
        <taxon>Streptophyta</taxon>
        <taxon>Embryophyta</taxon>
        <taxon>Tracheophyta</taxon>
        <taxon>Spermatophyta</taxon>
        <taxon>Magnoliopsida</taxon>
        <taxon>Liliopsida</taxon>
        <taxon>Poales</taxon>
        <taxon>Poaceae</taxon>
        <taxon>PACMAD clade</taxon>
        <taxon>Arundinoideae</taxon>
        <taxon>Arundineae</taxon>
        <taxon>Arundo</taxon>
    </lineage>
</organism>
<sequence length="35" mass="4344">MTPQITQTFLSNPRHKMKRNPLFNLGFRRKYRLPR</sequence>
<dbReference type="AlphaFoldDB" id="A0A0A9A0A3"/>
<reference evidence="1" key="1">
    <citation type="submission" date="2014-09" db="EMBL/GenBank/DDBJ databases">
        <authorList>
            <person name="Magalhaes I.L.F."/>
            <person name="Oliveira U."/>
            <person name="Santos F.R."/>
            <person name="Vidigal T.H.D.A."/>
            <person name="Brescovit A.D."/>
            <person name="Santos A.J."/>
        </authorList>
    </citation>
    <scope>NUCLEOTIDE SEQUENCE</scope>
    <source>
        <tissue evidence="1">Shoot tissue taken approximately 20 cm above the soil surface</tissue>
    </source>
</reference>